<keyword evidence="3" id="KW-1185">Reference proteome</keyword>
<dbReference type="Pfam" id="PF07004">
    <property type="entry name" value="SHIPPO-rpt"/>
    <property type="match status" value="3"/>
</dbReference>
<organism evidence="2 3">
    <name type="scientific">Batillaria attramentaria</name>
    <dbReference type="NCBI Taxonomy" id="370345"/>
    <lineage>
        <taxon>Eukaryota</taxon>
        <taxon>Metazoa</taxon>
        <taxon>Spiralia</taxon>
        <taxon>Lophotrochozoa</taxon>
        <taxon>Mollusca</taxon>
        <taxon>Gastropoda</taxon>
        <taxon>Caenogastropoda</taxon>
        <taxon>Sorbeoconcha</taxon>
        <taxon>Cerithioidea</taxon>
        <taxon>Batillariidae</taxon>
        <taxon>Batillaria</taxon>
    </lineage>
</organism>
<dbReference type="PANTHER" id="PTHR21580">
    <property type="entry name" value="SHIPPO-1-RELATED"/>
    <property type="match status" value="1"/>
</dbReference>
<feature type="region of interest" description="Disordered" evidence="1">
    <location>
        <begin position="20"/>
        <end position="92"/>
    </location>
</feature>
<name>A0ABD0JSS3_9CAEN</name>
<dbReference type="Proteomes" id="UP001519460">
    <property type="component" value="Unassembled WGS sequence"/>
</dbReference>
<dbReference type="PANTHER" id="PTHR21580:SF28">
    <property type="entry name" value="BOREALIN N-TERMINAL DOMAIN-CONTAINING PROTEIN-RELATED"/>
    <property type="match status" value="1"/>
</dbReference>
<feature type="non-terminal residue" evidence="2">
    <location>
        <position position="1"/>
    </location>
</feature>
<feature type="compositionally biased region" description="Low complexity" evidence="1">
    <location>
        <begin position="20"/>
        <end position="37"/>
    </location>
</feature>
<dbReference type="AlphaFoldDB" id="A0ABD0JSS3"/>
<evidence type="ECO:0000313" key="3">
    <source>
        <dbReference type="Proteomes" id="UP001519460"/>
    </source>
</evidence>
<evidence type="ECO:0000256" key="1">
    <source>
        <dbReference type="SAM" id="MobiDB-lite"/>
    </source>
</evidence>
<reference evidence="2 3" key="1">
    <citation type="journal article" date="2023" name="Sci. Data">
        <title>Genome assembly of the Korean intertidal mud-creeper Batillaria attramentaria.</title>
        <authorList>
            <person name="Patra A.K."/>
            <person name="Ho P.T."/>
            <person name="Jun S."/>
            <person name="Lee S.J."/>
            <person name="Kim Y."/>
            <person name="Won Y.J."/>
        </authorList>
    </citation>
    <scope>NUCLEOTIDE SEQUENCE [LARGE SCALE GENOMIC DNA]</scope>
    <source>
        <strain evidence="2">Wonlab-2016</strain>
    </source>
</reference>
<dbReference type="EMBL" id="JACVVK020000344">
    <property type="protein sequence ID" value="KAK7477628.1"/>
    <property type="molecule type" value="Genomic_DNA"/>
</dbReference>
<gene>
    <name evidence="2" type="ORF">BaRGS_00031106</name>
</gene>
<protein>
    <submittedName>
        <fullName evidence="2">Uncharacterized protein</fullName>
    </submittedName>
</protein>
<sequence length="271" mass="28854">PGVNLGLLDLGAPVLQFSSSPASSDGWSDWSDGDTSPLPTTVGIVNHDPTRPRAPGYSFGARFTEKTRPTPGPQYMVESGLTPRGSGHGPSYSIGGRPKRSLWCLGTNNPGPNAYNVQSGPHVWERRAPMYSFGTPYRTNNRTAGPAPNTYQLPTTLGSHVPTLRCAPAAAIHGKGSENKSFSYDNSKTPGPAAYRLLLFVTDLAYTTRRAPAVTIKGRAKVPTVKLVTPGPGAYDAGNMNNVSKSSPRFSIGVRHGENVRPMFTMADVSD</sequence>
<proteinExistence type="predicted"/>
<dbReference type="InterPro" id="IPR051291">
    <property type="entry name" value="CIMAP"/>
</dbReference>
<evidence type="ECO:0000313" key="2">
    <source>
        <dbReference type="EMBL" id="KAK7477628.1"/>
    </source>
</evidence>
<dbReference type="InterPro" id="IPR010736">
    <property type="entry name" value="SHIPPO-rpt"/>
</dbReference>
<comment type="caution">
    <text evidence="2">The sequence shown here is derived from an EMBL/GenBank/DDBJ whole genome shotgun (WGS) entry which is preliminary data.</text>
</comment>
<accession>A0ABD0JSS3</accession>